<feature type="compositionally biased region" description="Polar residues" evidence="1">
    <location>
        <begin position="675"/>
        <end position="694"/>
    </location>
</feature>
<protein>
    <submittedName>
        <fullName evidence="4">Helitron_like_N domain-containing protein</fullName>
    </submittedName>
</protein>
<keyword evidence="3" id="KW-1185">Reference proteome</keyword>
<proteinExistence type="predicted"/>
<feature type="region of interest" description="Disordered" evidence="1">
    <location>
        <begin position="1184"/>
        <end position="1230"/>
    </location>
</feature>
<reference evidence="4" key="1">
    <citation type="submission" date="2017-02" db="UniProtKB">
        <authorList>
            <consortium name="WormBaseParasite"/>
        </authorList>
    </citation>
    <scope>IDENTIFICATION</scope>
</reference>
<name>A0A0R3PFI9_ANGCS</name>
<organism evidence="4">
    <name type="scientific">Angiostrongylus costaricensis</name>
    <name type="common">Nematode worm</name>
    <dbReference type="NCBI Taxonomy" id="334426"/>
    <lineage>
        <taxon>Eukaryota</taxon>
        <taxon>Metazoa</taxon>
        <taxon>Ecdysozoa</taxon>
        <taxon>Nematoda</taxon>
        <taxon>Chromadorea</taxon>
        <taxon>Rhabditida</taxon>
        <taxon>Rhabditina</taxon>
        <taxon>Rhabditomorpha</taxon>
        <taxon>Strongyloidea</taxon>
        <taxon>Metastrongylidae</taxon>
        <taxon>Angiostrongylus</taxon>
    </lineage>
</organism>
<feature type="region of interest" description="Disordered" evidence="1">
    <location>
        <begin position="899"/>
        <end position="919"/>
    </location>
</feature>
<evidence type="ECO:0000313" key="4">
    <source>
        <dbReference type="WBParaSite" id="ACOC_0000295201-mRNA-1"/>
    </source>
</evidence>
<accession>A0A0R3PFI9</accession>
<feature type="region of interest" description="Disordered" evidence="1">
    <location>
        <begin position="1236"/>
        <end position="1255"/>
    </location>
</feature>
<feature type="region of interest" description="Disordered" evidence="1">
    <location>
        <begin position="330"/>
        <end position="367"/>
    </location>
</feature>
<feature type="region of interest" description="Disordered" evidence="1">
    <location>
        <begin position="655"/>
        <end position="694"/>
    </location>
</feature>
<sequence length="1803" mass="202031">MAIQPTIGPEGRMGSEETCEHFSEHADSSRSREFEGNPTFPQYVVTDDNELIQLLLDVAGESAHQFQNLQNIGQQLDHTGEVHRLADAVVDLETIGNFVESLGVGANEVVIDSCPQEHVLSNPYHASQEARLRQIEIVPRSASQPKRPLHGRLDDDSLAHQNYNEDEWDGVHLEDFTRGPDERTAVLSAEDQQELSNLRPLKTIQRPYFPPNLSPIEKKEYLLVNYKRACDRYLPFANVAVLEADTKYNPVEPVGSDLYRFHSRGAHIHGFFRFVIDTRDRPNLDQTRYIQDIIFGKVFPLFPDYDEWDNRMRREFQQLSNRLLQMFESKRRSTTNENRGGRAPIIRCVPKPTEKPPPDYVKQQGIQSEGIPRSCEPLLSSFAPQLTSTTTLPDLYTTRLKQVTGDGSASELVAVPHENLSGSRTQACEASKRDNASQLVDSVLANRGRATLQWEEPLPQRASIPQSFACSKRVGHLKYAIFIRSRPTLVFYFLESELNDLFFCFTSAFNHQRLSAKPVESETIHMTVTETTEPAIDATGHYVVSPGELSRLHRAATVEQRCIPRATVRSLREMADSARKGGGSYYWTSGSRQEAAWVSTIGQAPRCTRNSMRPTSSTAMQNLPFHSGVIRTQLSTNTHATEVLRWPAVLTRNTASTTASSLSPSEHDHHRSHSSGHCETPSSNYRRSASTGRPATRTLVTNLVSGLGEKVCASSGQILADFPIDGNYTTASTEIADKNQSIVNECSPSLISKGQSQLPDQNNSRRNVQGMLSRIRASKETRPLKPTGYFRDEHGRLRRVKRLPDGTLSTGDRTLCSLVCQLGRIPTEKRSGAEVHRSRSEAANTVWDVQSIAGKRGKKTGRKLDQCSQSQAFLASYSHSTSFSKCKSILQRQKSWNFDTKTQPRTESRKKNMPYPDDDNIIIKISKTHKRSMKRVLLDHDSTAAARKSVQVLLSGPHESDLNEDDAVDISVEAEYLNHASDVSIGLANTKFSCHYVEERCFVVQKTFIEFKYSKHCSSHSLYTAHMKLSGNDEHLQVSFLWPCTNVELAQMSVVESNFSLFHLVTDSVMGMDQESEGINICTIEAITVPSEEYYPLSNISTSSVIENALETEHIFVSHNVSCSTQERIALSAVQVHCAFDNGKDAEEVTITSVERNIRVEAFSTIKSIHLDYEGLQKAQVFPSQKRSWKDGDEQVGCRSNYEQNPPLSSKSQSGMRSTWGKDGKSRTSLGEIVHRPPMTSTSIDSSDYEKISTGTNRSETYRSLDVRREHILEYEAEPNFTETTCSNQHSINTADSNFTANDELHHVSSAMPSTNEEMEDLYVSMLNSPSWDLIMDYAENTDLEQFMGMELYIGDSSFRDTGFFDSIGEGERNSISGAPSIAATAYHGDPASGGLFDLTSSEFFLNGVEERSSNLQRNLAETTCSNQHSVNSADTNFTANDALRHASSAGPSTNEEMEDLHIIKFNSPSWDLIMDYAENADLEQFMGMEPYIEDSSFRDTGFFDSIGEGERNSVSGAASIAATADDGDPASGGLFDLTSSEFFLNGVEERSSNLQRNLAETTCSNQHSVNSADTNFTANDALRHASSAGLSTNEEMEDLHIMFNSPSWDLIMDYAENTDLEQFVGMEQELERPSISSNEAMTYPFVECCSFTHPSPDHLQTQQVFHSQRRIWEDGNKQFSFFQKKKNPWNTFMEQLKYLQPGIFAEKDVDPKLFSPIAPVWTTANREQEDLCIPSFLTIEGTRAEKDLNTRCFVGGVDSFESSSSTARFSGMERRISKRRRSQLHGVRFVLCYVSPIQIHHY</sequence>
<gene>
    <name evidence="2" type="ORF">ACOC_LOCUS2953</name>
</gene>
<evidence type="ECO:0000256" key="1">
    <source>
        <dbReference type="SAM" id="MobiDB-lite"/>
    </source>
</evidence>
<reference evidence="2 3" key="2">
    <citation type="submission" date="2018-11" db="EMBL/GenBank/DDBJ databases">
        <authorList>
            <consortium name="Pathogen Informatics"/>
        </authorList>
    </citation>
    <scope>NUCLEOTIDE SEQUENCE [LARGE SCALE GENOMIC DNA]</scope>
    <source>
        <strain evidence="2 3">Costa Rica</strain>
    </source>
</reference>
<feature type="compositionally biased region" description="Polar residues" evidence="1">
    <location>
        <begin position="1201"/>
        <end position="1217"/>
    </location>
</feature>
<dbReference type="EMBL" id="UYYA01000722">
    <property type="protein sequence ID" value="VDM54538.1"/>
    <property type="molecule type" value="Genomic_DNA"/>
</dbReference>
<evidence type="ECO:0000313" key="3">
    <source>
        <dbReference type="Proteomes" id="UP000267027"/>
    </source>
</evidence>
<dbReference type="STRING" id="334426.A0A0R3PFI9"/>
<dbReference type="WBParaSite" id="ACOC_0000295201-mRNA-1">
    <property type="protein sequence ID" value="ACOC_0000295201-mRNA-1"/>
    <property type="gene ID" value="ACOC_0000295201"/>
</dbReference>
<evidence type="ECO:0000313" key="2">
    <source>
        <dbReference type="EMBL" id="VDM54538.1"/>
    </source>
</evidence>
<dbReference type="Proteomes" id="UP000267027">
    <property type="component" value="Unassembled WGS sequence"/>
</dbReference>